<gene>
    <name evidence="1" type="ORF">BJ138DRAFT_1062774</name>
</gene>
<proteinExistence type="predicted"/>
<name>A0ACB8AET4_9AGAM</name>
<protein>
    <submittedName>
        <fullName evidence="1">RecF/RecN/SMC</fullName>
    </submittedName>
</protein>
<organism evidence="1 2">
    <name type="scientific">Hygrophoropsis aurantiaca</name>
    <dbReference type="NCBI Taxonomy" id="72124"/>
    <lineage>
        <taxon>Eukaryota</taxon>
        <taxon>Fungi</taxon>
        <taxon>Dikarya</taxon>
        <taxon>Basidiomycota</taxon>
        <taxon>Agaricomycotina</taxon>
        <taxon>Agaricomycetes</taxon>
        <taxon>Agaricomycetidae</taxon>
        <taxon>Boletales</taxon>
        <taxon>Coniophorineae</taxon>
        <taxon>Hygrophoropsidaceae</taxon>
        <taxon>Hygrophoropsis</taxon>
    </lineage>
</organism>
<sequence length="1455" mass="162214">MPPRRSTRSARNSVEPASEPPAAPKRKRGQSIDVGADEKENASSLKPASRARSTRSSVGPSSRGRKSTRSVSGRTLKEVAETDEDEEQEGEETETGETAPAKKKPRKSVEEETEDDEIEEVKPTKAKGRSSRRAEQSLLDPVPRAKPQILSQPAPPEEPQGPKSRLVIHKMALINFKSYAGRQEIGPFHKSFSAIVGPNGSGKSNTIDALLFVFGYRASKMRQGKLSELIHNSARYPDLDECSVEVHFREIIDLPGPDAYKVVPNSQLVVARTAYKSNSSKYTINARTSNFSEVQTLLKGRGIDLDHKRFLILQGEVESIAQMKPKAQTEHDDGLLEYLEDIIGTSRYKDPIDDALAEMERLAEDRGEKLNRLRIVEREKQALEKERAEALDYQRLLNEHVRAQSRLWQWYLWKCLENDEAFTAKIDRLQKQLADETERNKDDVTHLQMLEKHFTEREAAYEEVKAAAEAAMKDQSTHEKQAVSLEERRKHASSKAKKLKKALQEDEHAHAEAERTMNESTAKIERKKAEIEEHEANLEKEQKILEDIRDSLKGTYSPSLSLHKTQVFHDQIEVKQKELQPWTTKINAKQAGIDVATSERDAIAKKADGIKAAVVDAEEALQKLQEGQETKLTDLDGLKATKAEMQKEMKTCGNKFHDAEARVQELRAKASSLRQRADEARASQAASTSQNKVLDGLTRLKQTGRIDGFHGRLGALGTIPDKYDVAVSTACGALNNMVVDTVAQGQACIEYLRKQNVGRASFMVLEKLPVDKMHEKVATPENVPRLFDLIKPKDARFAPAFYKGVGNTLVAGDLEQANRIAFGGARRWRVVTLAGQLIDSSGTMSGGGTHVSRGGMSSKLAAEAVRPEVLRTYEQESEEAARELDEAVRGMRTIEAEVERLTERGPQLEMDIEKLGLDLKNGHKRIADAEKRVRELQAQSKPNARDLDRIKALDAEIASSTAELTQLQTRSGAIESAIKDLEKKILEIGGSKLLKQKSTVDGLRLHINLASDEITKAEVANAKAEKDVVKHAAAIEANEASAAEVEADLDGLKGELKEVGEYLERLKEKVEAAQSAAENSKDDLDQLKTQLEAKREEIQEFRAKEMELQQKLGDVQKEAEDNERALDHWRNEHDKLRLEDIDDDDDEEEEQEAETEPAQAAEGSEPAVKSESGEPAAPKKPRQRTPSHELHIYSVEELARFKKREMVADSELLDEKLKTAKPNMGVLKEYKKREEEFMRRAKDLEQITDARDAQKQKYDGLRKQRLDEFMAGFSLISLKLKEMYQMITLGGNAELELVDSMDPFSEGIIFSVMPPKKSWKNISNLSGGEKTLSSLALVFALHVFKPTPLYFMDEIDAALDFRNVSIVANYIKDRTKNAQFIIISLRNDMFELSHRLIGIYKTANATQSISIDNHALALPTSRRGTGPSAATTNSSAGVVSAAASTPTAKTVISAA</sequence>
<evidence type="ECO:0000313" key="1">
    <source>
        <dbReference type="EMBL" id="KAH7911633.1"/>
    </source>
</evidence>
<comment type="caution">
    <text evidence="1">The sequence shown here is derived from an EMBL/GenBank/DDBJ whole genome shotgun (WGS) entry which is preliminary data.</text>
</comment>
<accession>A0ACB8AET4</accession>
<reference evidence="1" key="1">
    <citation type="journal article" date="2021" name="New Phytol.">
        <title>Evolutionary innovations through gain and loss of genes in the ectomycorrhizal Boletales.</title>
        <authorList>
            <person name="Wu G."/>
            <person name="Miyauchi S."/>
            <person name="Morin E."/>
            <person name="Kuo A."/>
            <person name="Drula E."/>
            <person name="Varga T."/>
            <person name="Kohler A."/>
            <person name="Feng B."/>
            <person name="Cao Y."/>
            <person name="Lipzen A."/>
            <person name="Daum C."/>
            <person name="Hundley H."/>
            <person name="Pangilinan J."/>
            <person name="Johnson J."/>
            <person name="Barry K."/>
            <person name="LaButti K."/>
            <person name="Ng V."/>
            <person name="Ahrendt S."/>
            <person name="Min B."/>
            <person name="Choi I.G."/>
            <person name="Park H."/>
            <person name="Plett J.M."/>
            <person name="Magnuson J."/>
            <person name="Spatafora J.W."/>
            <person name="Nagy L.G."/>
            <person name="Henrissat B."/>
            <person name="Grigoriev I.V."/>
            <person name="Yang Z.L."/>
            <person name="Xu J."/>
            <person name="Martin F.M."/>
        </authorList>
    </citation>
    <scope>NUCLEOTIDE SEQUENCE</scope>
    <source>
        <strain evidence="1">ATCC 28755</strain>
    </source>
</reference>
<dbReference type="Proteomes" id="UP000790377">
    <property type="component" value="Unassembled WGS sequence"/>
</dbReference>
<keyword evidence="2" id="KW-1185">Reference proteome</keyword>
<evidence type="ECO:0000313" key="2">
    <source>
        <dbReference type="Proteomes" id="UP000790377"/>
    </source>
</evidence>
<dbReference type="EMBL" id="MU267672">
    <property type="protein sequence ID" value="KAH7911633.1"/>
    <property type="molecule type" value="Genomic_DNA"/>
</dbReference>